<name>A0ABY1IGC8_9ACTO</name>
<gene>
    <name evidence="2" type="ORF">SAMN05216246_11231</name>
</gene>
<reference evidence="2 3" key="1">
    <citation type="submission" date="2016-11" db="EMBL/GenBank/DDBJ databases">
        <authorList>
            <person name="Varghese N."/>
            <person name="Submissions S."/>
        </authorList>
    </citation>
    <scope>NUCLEOTIDE SEQUENCE [LARGE SCALE GENOMIC DNA]</scope>
    <source>
        <strain evidence="2 3">PA</strain>
    </source>
</reference>
<evidence type="ECO:0000256" key="1">
    <source>
        <dbReference type="SAM" id="MobiDB-lite"/>
    </source>
</evidence>
<feature type="region of interest" description="Disordered" evidence="1">
    <location>
        <begin position="104"/>
        <end position="135"/>
    </location>
</feature>
<evidence type="ECO:0008006" key="4">
    <source>
        <dbReference type="Google" id="ProtNLM"/>
    </source>
</evidence>
<dbReference type="EMBL" id="FQYL01000012">
    <property type="protein sequence ID" value="SHJ13566.1"/>
    <property type="molecule type" value="Genomic_DNA"/>
</dbReference>
<accession>A0ABY1IGC8</accession>
<dbReference type="RefSeq" id="WP_073453861.1">
    <property type="nucleotide sequence ID" value="NZ_FQYL01000012.1"/>
</dbReference>
<evidence type="ECO:0000313" key="3">
    <source>
        <dbReference type="Proteomes" id="UP000184390"/>
    </source>
</evidence>
<dbReference type="Pfam" id="PF16259">
    <property type="entry name" value="DUF4913"/>
    <property type="match status" value="1"/>
</dbReference>
<proteinExistence type="predicted"/>
<comment type="caution">
    <text evidence="2">The sequence shown here is derived from an EMBL/GenBank/DDBJ whole genome shotgun (WGS) entry which is preliminary data.</text>
</comment>
<protein>
    <recommendedName>
        <fullName evidence="4">DUF4913 domain-containing protein</fullName>
    </recommendedName>
</protein>
<evidence type="ECO:0000313" key="2">
    <source>
        <dbReference type="EMBL" id="SHJ13566.1"/>
    </source>
</evidence>
<dbReference type="Proteomes" id="UP000184390">
    <property type="component" value="Unassembled WGS sequence"/>
</dbReference>
<dbReference type="InterPro" id="IPR032584">
    <property type="entry name" value="DUF4913"/>
</dbReference>
<organism evidence="2 3">
    <name type="scientific">Actinomyces denticolens</name>
    <dbReference type="NCBI Taxonomy" id="52767"/>
    <lineage>
        <taxon>Bacteria</taxon>
        <taxon>Bacillati</taxon>
        <taxon>Actinomycetota</taxon>
        <taxon>Actinomycetes</taxon>
        <taxon>Actinomycetales</taxon>
        <taxon>Actinomycetaceae</taxon>
        <taxon>Actinomyces</taxon>
    </lineage>
</organism>
<sequence length="135" mass="14951">MADDEQQEGGGAAPAPQYATLDRFVEDFLAVVYDRPTEQSPVSTWCPQWWRHDGAVARFTALHLAWEHMRVADGPTAMAAWLVNYADPIMAVIFDTANGPFKGCSCEGGHNERRPHDDGRLPCEPPPAGLFDERP</sequence>
<keyword evidence="3" id="KW-1185">Reference proteome</keyword>
<feature type="compositionally biased region" description="Basic and acidic residues" evidence="1">
    <location>
        <begin position="109"/>
        <end position="121"/>
    </location>
</feature>